<keyword evidence="3 6" id="KW-1133">Transmembrane helix</keyword>
<dbReference type="PANTHER" id="PTHR23501">
    <property type="entry name" value="MAJOR FACILITATOR SUPERFAMILY"/>
    <property type="match status" value="1"/>
</dbReference>
<dbReference type="AlphaFoldDB" id="A0AAN4YMU0"/>
<evidence type="ECO:0000313" key="8">
    <source>
        <dbReference type="EMBL" id="GMG33368.1"/>
    </source>
</evidence>
<keyword evidence="4 6" id="KW-0472">Membrane</keyword>
<feature type="transmembrane region" description="Helical" evidence="6">
    <location>
        <begin position="169"/>
        <end position="188"/>
    </location>
</feature>
<feature type="transmembrane region" description="Helical" evidence="6">
    <location>
        <begin position="99"/>
        <end position="117"/>
    </location>
</feature>
<evidence type="ECO:0000259" key="7">
    <source>
        <dbReference type="PROSITE" id="PS50850"/>
    </source>
</evidence>
<feature type="transmembrane region" description="Helical" evidence="6">
    <location>
        <begin position="200"/>
        <end position="220"/>
    </location>
</feature>
<dbReference type="FunFam" id="1.20.1250.20:FF:000196">
    <property type="entry name" value="MFS toxin efflux pump (AflT)"/>
    <property type="match status" value="1"/>
</dbReference>
<feature type="domain" description="Major facilitator superfamily (MFS) profile" evidence="7">
    <location>
        <begin position="1"/>
        <end position="508"/>
    </location>
</feature>
<dbReference type="PROSITE" id="PS50850">
    <property type="entry name" value="MFS"/>
    <property type="match status" value="1"/>
</dbReference>
<accession>A0AAN4YMU0</accession>
<dbReference type="SUPFAM" id="SSF103473">
    <property type="entry name" value="MFS general substrate transporter"/>
    <property type="match status" value="1"/>
</dbReference>
<feature type="transmembrane region" description="Helical" evidence="6">
    <location>
        <begin position="480"/>
        <end position="501"/>
    </location>
</feature>
<evidence type="ECO:0000313" key="9">
    <source>
        <dbReference type="Proteomes" id="UP001165205"/>
    </source>
</evidence>
<sequence length="508" mass="53875">MTDISTGVQLKPGIGDGTVYNGNMSKDTLVNCSPDPENPEKGQASSPRTQISVDDNEESTTEYPSSWKLAMIMISLCLAVFCLALVSHSNVIYTSARDLAGLTVCFYSIKWVYLQALGMFEIGSLICGATPNSLGLIIGRAIAGSGSAGIYSGSMLIVARSAPLERRPLLTGILGGLFGVASVVGPLIGGAFTDNLSWRWCFYINLPLGAVTGLFLILFFDGAKATTQRATIRDQLSQLDLLGSLCFLPAIICVLLALQWGGTTYPWHDGRIIALFTVFGVLLLAFAGVQWWRQEKATLPMWFQSIKGVTATQSGIMNLPMVLAVVIFSIISGGLVGALGYYTPFMVIAPLIAAIGAGLLSTLRMDSNNASWIGYQILYGVGVGCGLQQPIVAVQGSLAPADLPTGTVIVMFMQTIGGAIFMSVGQNVFQNQLMRNLATQAPSVDAARVLQAGATMLRKTVSSDLLPAALRAYNSAITEAFYVAVAMAVLALPGALVMQWISVKGRQL</sequence>
<dbReference type="InterPro" id="IPR036259">
    <property type="entry name" value="MFS_trans_sf"/>
</dbReference>
<feature type="region of interest" description="Disordered" evidence="5">
    <location>
        <begin position="30"/>
        <end position="59"/>
    </location>
</feature>
<dbReference type="CDD" id="cd17502">
    <property type="entry name" value="MFS_Azr1_MDR_like"/>
    <property type="match status" value="1"/>
</dbReference>
<dbReference type="GO" id="GO:0005886">
    <property type="term" value="C:plasma membrane"/>
    <property type="evidence" value="ECO:0007669"/>
    <property type="project" value="TreeGrafter"/>
</dbReference>
<gene>
    <name evidence="8" type="ORF">Aory04_000890500</name>
</gene>
<evidence type="ECO:0000256" key="3">
    <source>
        <dbReference type="ARBA" id="ARBA00022989"/>
    </source>
</evidence>
<evidence type="ECO:0000256" key="1">
    <source>
        <dbReference type="ARBA" id="ARBA00004141"/>
    </source>
</evidence>
<feature type="compositionally biased region" description="Polar residues" evidence="5">
    <location>
        <begin position="43"/>
        <end position="53"/>
    </location>
</feature>
<evidence type="ECO:0000256" key="4">
    <source>
        <dbReference type="ARBA" id="ARBA00023136"/>
    </source>
</evidence>
<feature type="transmembrane region" description="Helical" evidence="6">
    <location>
        <begin position="341"/>
        <end position="360"/>
    </location>
</feature>
<dbReference type="Proteomes" id="UP001165205">
    <property type="component" value="Unassembled WGS sequence"/>
</dbReference>
<dbReference type="PANTHER" id="PTHR23501:SF199">
    <property type="entry name" value="MFS EFFLUX TRANSPORTER INPD-RELATED"/>
    <property type="match status" value="1"/>
</dbReference>
<feature type="transmembrane region" description="Helical" evidence="6">
    <location>
        <begin position="137"/>
        <end position="157"/>
    </location>
</feature>
<feature type="transmembrane region" description="Helical" evidence="6">
    <location>
        <begin position="372"/>
        <end position="391"/>
    </location>
</feature>
<evidence type="ECO:0000256" key="2">
    <source>
        <dbReference type="ARBA" id="ARBA00022692"/>
    </source>
</evidence>
<dbReference type="EMBL" id="BSYA01000116">
    <property type="protein sequence ID" value="GMG33368.1"/>
    <property type="molecule type" value="Genomic_DNA"/>
</dbReference>
<organism evidence="8 9">
    <name type="scientific">Aspergillus oryzae</name>
    <name type="common">Yellow koji mold</name>
    <dbReference type="NCBI Taxonomy" id="5062"/>
    <lineage>
        <taxon>Eukaryota</taxon>
        <taxon>Fungi</taxon>
        <taxon>Dikarya</taxon>
        <taxon>Ascomycota</taxon>
        <taxon>Pezizomycotina</taxon>
        <taxon>Eurotiomycetes</taxon>
        <taxon>Eurotiomycetidae</taxon>
        <taxon>Eurotiales</taxon>
        <taxon>Aspergillaceae</taxon>
        <taxon>Aspergillus</taxon>
        <taxon>Aspergillus subgen. Circumdati</taxon>
    </lineage>
</organism>
<feature type="transmembrane region" description="Helical" evidence="6">
    <location>
        <begin position="241"/>
        <end position="260"/>
    </location>
</feature>
<dbReference type="Gene3D" id="1.20.1250.20">
    <property type="entry name" value="MFS general substrate transporter like domains"/>
    <property type="match status" value="1"/>
</dbReference>
<feature type="transmembrane region" description="Helical" evidence="6">
    <location>
        <begin position="314"/>
        <end position="335"/>
    </location>
</feature>
<evidence type="ECO:0000256" key="6">
    <source>
        <dbReference type="SAM" id="Phobius"/>
    </source>
</evidence>
<dbReference type="InterPro" id="IPR020846">
    <property type="entry name" value="MFS_dom"/>
</dbReference>
<comment type="caution">
    <text evidence="8">The sequence shown here is derived from an EMBL/GenBank/DDBJ whole genome shotgun (WGS) entry which is preliminary data.</text>
</comment>
<name>A0AAN4YMU0_ASPOZ</name>
<dbReference type="InterPro" id="IPR011701">
    <property type="entry name" value="MFS"/>
</dbReference>
<dbReference type="GO" id="GO:0022857">
    <property type="term" value="F:transmembrane transporter activity"/>
    <property type="evidence" value="ECO:0007669"/>
    <property type="project" value="InterPro"/>
</dbReference>
<protein>
    <submittedName>
        <fullName evidence="8">Unnamed protein product</fullName>
    </submittedName>
</protein>
<evidence type="ECO:0000256" key="5">
    <source>
        <dbReference type="SAM" id="MobiDB-lite"/>
    </source>
</evidence>
<comment type="subcellular location">
    <subcellularLocation>
        <location evidence="1">Membrane</location>
        <topology evidence="1">Multi-pass membrane protein</topology>
    </subcellularLocation>
</comment>
<keyword evidence="2 6" id="KW-0812">Transmembrane</keyword>
<dbReference type="Pfam" id="PF07690">
    <property type="entry name" value="MFS_1"/>
    <property type="match status" value="1"/>
</dbReference>
<proteinExistence type="predicted"/>
<feature type="transmembrane region" description="Helical" evidence="6">
    <location>
        <begin position="69"/>
        <end position="87"/>
    </location>
</feature>
<reference evidence="8" key="1">
    <citation type="submission" date="2023-04" db="EMBL/GenBank/DDBJ databases">
        <title>Aspergillus oryzae NBRC 4228.</title>
        <authorList>
            <person name="Ichikawa N."/>
            <person name="Sato H."/>
            <person name="Tonouchi N."/>
        </authorList>
    </citation>
    <scope>NUCLEOTIDE SEQUENCE</scope>
    <source>
        <strain evidence="8">NBRC 4228</strain>
    </source>
</reference>
<feature type="transmembrane region" description="Helical" evidence="6">
    <location>
        <begin position="403"/>
        <end position="425"/>
    </location>
</feature>
<feature type="transmembrane region" description="Helical" evidence="6">
    <location>
        <begin position="272"/>
        <end position="293"/>
    </location>
</feature>
<dbReference type="PRINTS" id="PR01036">
    <property type="entry name" value="TCRTETB"/>
</dbReference>